<evidence type="ECO:0000313" key="6">
    <source>
        <dbReference type="EMBL" id="WLQ54927.1"/>
    </source>
</evidence>
<gene>
    <name evidence="6" type="ORF">P8A19_05495</name>
</gene>
<keyword evidence="2 4" id="KW-0238">DNA-binding</keyword>
<evidence type="ECO:0000259" key="5">
    <source>
        <dbReference type="PROSITE" id="PS50977"/>
    </source>
</evidence>
<accession>A0ABY9IKY3</accession>
<keyword evidence="3" id="KW-0804">Transcription</keyword>
<evidence type="ECO:0000256" key="3">
    <source>
        <dbReference type="ARBA" id="ARBA00023163"/>
    </source>
</evidence>
<dbReference type="InterPro" id="IPR009057">
    <property type="entry name" value="Homeodomain-like_sf"/>
</dbReference>
<dbReference type="RefSeq" id="WP_306105885.1">
    <property type="nucleotide sequence ID" value="NZ_CP120988.1"/>
</dbReference>
<dbReference type="InterPro" id="IPR049445">
    <property type="entry name" value="TetR_SbtR-like_C"/>
</dbReference>
<dbReference type="PANTHER" id="PTHR30055:SF234">
    <property type="entry name" value="HTH-TYPE TRANSCRIPTIONAL REGULATOR BETI"/>
    <property type="match status" value="1"/>
</dbReference>
<dbReference type="InterPro" id="IPR001647">
    <property type="entry name" value="HTH_TetR"/>
</dbReference>
<keyword evidence="1" id="KW-0805">Transcription regulation</keyword>
<dbReference type="PANTHER" id="PTHR30055">
    <property type="entry name" value="HTH-TYPE TRANSCRIPTIONAL REGULATOR RUTR"/>
    <property type="match status" value="1"/>
</dbReference>
<dbReference type="Pfam" id="PF21597">
    <property type="entry name" value="TetR_C_43"/>
    <property type="match status" value="1"/>
</dbReference>
<dbReference type="InterPro" id="IPR050109">
    <property type="entry name" value="HTH-type_TetR-like_transc_reg"/>
</dbReference>
<evidence type="ECO:0000313" key="7">
    <source>
        <dbReference type="Proteomes" id="UP001235744"/>
    </source>
</evidence>
<sequence length="192" mass="20127">MSGIGARRPRADAQRNHERILLAADQAFGTQGTGASLGGIARQAGVAIGTLYGHFPNRQALCAALLRERHAKLFAFGDELSRSASALDGLAGWMGAVAVHAAAYRGLAALLMDSLDDEASELHEACGRMAAITEALLIAARGAGEVRDDVTAADVHALMNAAAWMREQVQDEHAEHLLGLMVHGLRPSGGSR</sequence>
<dbReference type="EMBL" id="CP120988">
    <property type="protein sequence ID" value="WLQ54927.1"/>
    <property type="molecule type" value="Genomic_DNA"/>
</dbReference>
<dbReference type="Proteomes" id="UP001235744">
    <property type="component" value="Chromosome"/>
</dbReference>
<dbReference type="Gene3D" id="1.10.357.10">
    <property type="entry name" value="Tetracycline Repressor, domain 2"/>
    <property type="match status" value="1"/>
</dbReference>
<dbReference type="PROSITE" id="PS50977">
    <property type="entry name" value="HTH_TETR_2"/>
    <property type="match status" value="1"/>
</dbReference>
<dbReference type="SUPFAM" id="SSF48498">
    <property type="entry name" value="Tetracyclin repressor-like, C-terminal domain"/>
    <property type="match status" value="1"/>
</dbReference>
<proteinExistence type="predicted"/>
<dbReference type="Pfam" id="PF00440">
    <property type="entry name" value="TetR_N"/>
    <property type="match status" value="1"/>
</dbReference>
<dbReference type="InterPro" id="IPR036271">
    <property type="entry name" value="Tet_transcr_reg_TetR-rel_C_sf"/>
</dbReference>
<evidence type="ECO:0000256" key="1">
    <source>
        <dbReference type="ARBA" id="ARBA00023015"/>
    </source>
</evidence>
<feature type="domain" description="HTH tetR-type" evidence="5">
    <location>
        <begin position="14"/>
        <end position="73"/>
    </location>
</feature>
<feature type="DNA-binding region" description="H-T-H motif" evidence="4">
    <location>
        <begin position="36"/>
        <end position="55"/>
    </location>
</feature>
<protein>
    <submittedName>
        <fullName evidence="6">TetR/AcrR family transcriptional regulator</fullName>
    </submittedName>
</protein>
<dbReference type="SUPFAM" id="SSF46689">
    <property type="entry name" value="Homeodomain-like"/>
    <property type="match status" value="1"/>
</dbReference>
<organism evidence="6 7">
    <name type="scientific">Streptomyces poriferorum</name>
    <dbReference type="NCBI Taxonomy" id="2798799"/>
    <lineage>
        <taxon>Bacteria</taxon>
        <taxon>Bacillati</taxon>
        <taxon>Actinomycetota</taxon>
        <taxon>Actinomycetes</taxon>
        <taxon>Kitasatosporales</taxon>
        <taxon>Streptomycetaceae</taxon>
        <taxon>Streptomyces</taxon>
    </lineage>
</organism>
<evidence type="ECO:0000256" key="2">
    <source>
        <dbReference type="ARBA" id="ARBA00023125"/>
    </source>
</evidence>
<keyword evidence="7" id="KW-1185">Reference proteome</keyword>
<evidence type="ECO:0000256" key="4">
    <source>
        <dbReference type="PROSITE-ProRule" id="PRU00335"/>
    </source>
</evidence>
<reference evidence="6 7" key="1">
    <citation type="submission" date="2023-03" db="EMBL/GenBank/DDBJ databases">
        <title>Isolation and description of six Streptomyces strains from soil environments, able to metabolize different microbial glucans.</title>
        <authorList>
            <person name="Widen T."/>
            <person name="Larsbrink J."/>
        </authorList>
    </citation>
    <scope>NUCLEOTIDE SEQUENCE [LARGE SCALE GENOMIC DNA]</scope>
    <source>
        <strain evidence="6 7">Alt2</strain>
    </source>
</reference>
<dbReference type="PRINTS" id="PR00455">
    <property type="entry name" value="HTHTETR"/>
</dbReference>
<name>A0ABY9IKY3_9ACTN</name>